<dbReference type="Proteomes" id="UP000886998">
    <property type="component" value="Unassembled WGS sequence"/>
</dbReference>
<reference evidence="1" key="1">
    <citation type="submission" date="2020-08" db="EMBL/GenBank/DDBJ databases">
        <title>Multicomponent nature underlies the extraordinary mechanical properties of spider dragline silk.</title>
        <authorList>
            <person name="Kono N."/>
            <person name="Nakamura H."/>
            <person name="Mori M."/>
            <person name="Yoshida Y."/>
            <person name="Ohtoshi R."/>
            <person name="Malay A.D."/>
            <person name="Moran D.A.P."/>
            <person name="Tomita M."/>
            <person name="Numata K."/>
            <person name="Arakawa K."/>
        </authorList>
    </citation>
    <scope>NUCLEOTIDE SEQUENCE</scope>
</reference>
<evidence type="ECO:0000313" key="2">
    <source>
        <dbReference type="Proteomes" id="UP000886998"/>
    </source>
</evidence>
<dbReference type="EMBL" id="BMAV01004199">
    <property type="protein sequence ID" value="GFY44348.1"/>
    <property type="molecule type" value="Genomic_DNA"/>
</dbReference>
<name>A0A8X6WZV2_9ARAC</name>
<organism evidence="1 2">
    <name type="scientific">Trichonephila inaurata madagascariensis</name>
    <dbReference type="NCBI Taxonomy" id="2747483"/>
    <lineage>
        <taxon>Eukaryota</taxon>
        <taxon>Metazoa</taxon>
        <taxon>Ecdysozoa</taxon>
        <taxon>Arthropoda</taxon>
        <taxon>Chelicerata</taxon>
        <taxon>Arachnida</taxon>
        <taxon>Araneae</taxon>
        <taxon>Araneomorphae</taxon>
        <taxon>Entelegynae</taxon>
        <taxon>Araneoidea</taxon>
        <taxon>Nephilidae</taxon>
        <taxon>Trichonephila</taxon>
        <taxon>Trichonephila inaurata</taxon>
    </lineage>
</organism>
<evidence type="ECO:0000313" key="1">
    <source>
        <dbReference type="EMBL" id="GFY44348.1"/>
    </source>
</evidence>
<comment type="caution">
    <text evidence="1">The sequence shown here is derived from an EMBL/GenBank/DDBJ whole genome shotgun (WGS) entry which is preliminary data.</text>
</comment>
<gene>
    <name evidence="1" type="ORF">TNIN_490591</name>
</gene>
<protein>
    <submittedName>
        <fullName evidence="1">Uncharacterized protein</fullName>
    </submittedName>
</protein>
<keyword evidence="2" id="KW-1185">Reference proteome</keyword>
<dbReference type="AlphaFoldDB" id="A0A8X6WZV2"/>
<sequence length="87" mass="9803">MYPQIQFASHQLREVNERLAPGHFYLGALFSCSEPYNLSYRPSIKWLVVVQPAESILTCSVSQCFLETFSSLFGSSSIGHLSLENED</sequence>
<accession>A0A8X6WZV2</accession>
<proteinExistence type="predicted"/>